<evidence type="ECO:0000313" key="3">
    <source>
        <dbReference type="Proteomes" id="UP001331515"/>
    </source>
</evidence>
<organism evidence="2 3">
    <name type="scientific">Champsocephalus gunnari</name>
    <name type="common">Mackerel icefish</name>
    <dbReference type="NCBI Taxonomy" id="52237"/>
    <lineage>
        <taxon>Eukaryota</taxon>
        <taxon>Metazoa</taxon>
        <taxon>Chordata</taxon>
        <taxon>Craniata</taxon>
        <taxon>Vertebrata</taxon>
        <taxon>Euteleostomi</taxon>
        <taxon>Actinopterygii</taxon>
        <taxon>Neopterygii</taxon>
        <taxon>Teleostei</taxon>
        <taxon>Neoteleostei</taxon>
        <taxon>Acanthomorphata</taxon>
        <taxon>Eupercaria</taxon>
        <taxon>Perciformes</taxon>
        <taxon>Notothenioidei</taxon>
        <taxon>Channichthyidae</taxon>
        <taxon>Champsocephalus</taxon>
    </lineage>
</organism>
<sequence length="100" mass="10582">MFNCERGEGEQRQHKATTDATGRISPGVLLLEPPPLPRLTLEHCGASTSTFTASNAAADSPVSSNGDPRGTSRQRELPLCTEETRGGYVSLGGLLLVVNM</sequence>
<dbReference type="Proteomes" id="UP001331515">
    <property type="component" value="Unassembled WGS sequence"/>
</dbReference>
<feature type="region of interest" description="Disordered" evidence="1">
    <location>
        <begin position="1"/>
        <end position="29"/>
    </location>
</feature>
<reference evidence="2 3" key="1">
    <citation type="journal article" date="2023" name="Mol. Biol. Evol.">
        <title>Genomics of Secondarily Temperate Adaptation in the Only Non-Antarctic Icefish.</title>
        <authorList>
            <person name="Rivera-Colon A.G."/>
            <person name="Rayamajhi N."/>
            <person name="Minhas B.F."/>
            <person name="Madrigal G."/>
            <person name="Bilyk K.T."/>
            <person name="Yoon V."/>
            <person name="Hune M."/>
            <person name="Gregory S."/>
            <person name="Cheng C.H.C."/>
            <person name="Catchen J.M."/>
        </authorList>
    </citation>
    <scope>NUCLEOTIDE SEQUENCE [LARGE SCALE GENOMIC DNA]</scope>
    <source>
        <tissue evidence="2">White muscle</tissue>
    </source>
</reference>
<keyword evidence="3" id="KW-1185">Reference proteome</keyword>
<dbReference type="AlphaFoldDB" id="A0AAN8DA16"/>
<comment type="caution">
    <text evidence="2">The sequence shown here is derived from an EMBL/GenBank/DDBJ whole genome shotgun (WGS) entry which is preliminary data.</text>
</comment>
<accession>A0AAN8DA16</accession>
<proteinExistence type="predicted"/>
<evidence type="ECO:0000313" key="2">
    <source>
        <dbReference type="EMBL" id="KAK5917695.1"/>
    </source>
</evidence>
<evidence type="ECO:0000256" key="1">
    <source>
        <dbReference type="SAM" id="MobiDB-lite"/>
    </source>
</evidence>
<gene>
    <name evidence="2" type="ORF">CgunFtcFv8_002517</name>
</gene>
<protein>
    <submittedName>
        <fullName evidence="2">Uncharacterized protein</fullName>
    </submittedName>
</protein>
<dbReference type="EMBL" id="JAURVH010001525">
    <property type="protein sequence ID" value="KAK5917695.1"/>
    <property type="molecule type" value="Genomic_DNA"/>
</dbReference>
<feature type="compositionally biased region" description="Basic and acidic residues" evidence="1">
    <location>
        <begin position="1"/>
        <end position="17"/>
    </location>
</feature>
<name>A0AAN8DA16_CHAGU</name>
<feature type="region of interest" description="Disordered" evidence="1">
    <location>
        <begin position="51"/>
        <end position="79"/>
    </location>
</feature>